<feature type="transmembrane region" description="Helical" evidence="7">
    <location>
        <begin position="147"/>
        <end position="170"/>
    </location>
</feature>
<keyword evidence="4 7" id="KW-1133">Transmembrane helix</keyword>
<feature type="transmembrane region" description="Helical" evidence="7">
    <location>
        <begin position="319"/>
        <end position="341"/>
    </location>
</feature>
<dbReference type="GO" id="GO:0016020">
    <property type="term" value="C:membrane"/>
    <property type="evidence" value="ECO:0007669"/>
    <property type="project" value="UniProtKB-SubCell"/>
</dbReference>
<feature type="transmembrane region" description="Helical" evidence="7">
    <location>
        <begin position="122"/>
        <end position="141"/>
    </location>
</feature>
<dbReference type="FunFam" id="1.20.1250.20:FF:000057">
    <property type="entry name" value="MFS general substrate transporter"/>
    <property type="match status" value="1"/>
</dbReference>
<evidence type="ECO:0000256" key="3">
    <source>
        <dbReference type="ARBA" id="ARBA00022692"/>
    </source>
</evidence>
<feature type="transmembrane region" description="Helical" evidence="7">
    <location>
        <begin position="52"/>
        <end position="69"/>
    </location>
</feature>
<dbReference type="PANTHER" id="PTHR43791:SF92">
    <property type="entry name" value="AGL026WP"/>
    <property type="match status" value="1"/>
</dbReference>
<evidence type="ECO:0000256" key="2">
    <source>
        <dbReference type="ARBA" id="ARBA00022448"/>
    </source>
</evidence>
<gene>
    <name evidence="9" type="ORF">GQX73_g885</name>
</gene>
<dbReference type="Gene3D" id="1.20.1250.20">
    <property type="entry name" value="MFS general substrate transporter like domains"/>
    <property type="match status" value="2"/>
</dbReference>
<feature type="region of interest" description="Disordered" evidence="6">
    <location>
        <begin position="1"/>
        <end position="22"/>
    </location>
</feature>
<feature type="transmembrane region" description="Helical" evidence="7">
    <location>
        <begin position="287"/>
        <end position="307"/>
    </location>
</feature>
<dbReference type="OrthoDB" id="2250022at2759"/>
<dbReference type="SUPFAM" id="SSF103473">
    <property type="entry name" value="MFS general substrate transporter"/>
    <property type="match status" value="1"/>
</dbReference>
<dbReference type="AlphaFoldDB" id="A0A7C8IUH6"/>
<dbReference type="FunFam" id="1.20.1250.20:FF:000013">
    <property type="entry name" value="MFS general substrate transporter"/>
    <property type="match status" value="1"/>
</dbReference>
<keyword evidence="5 7" id="KW-0472">Membrane</keyword>
<feature type="transmembrane region" description="Helical" evidence="7">
    <location>
        <begin position="93"/>
        <end position="115"/>
    </location>
</feature>
<keyword evidence="10" id="KW-1185">Reference proteome</keyword>
<evidence type="ECO:0000256" key="1">
    <source>
        <dbReference type="ARBA" id="ARBA00004141"/>
    </source>
</evidence>
<keyword evidence="2" id="KW-0813">Transport</keyword>
<accession>A0A7C8IUH6</accession>
<comment type="caution">
    <text evidence="9">The sequence shown here is derived from an EMBL/GenBank/DDBJ whole genome shotgun (WGS) entry which is preliminary data.</text>
</comment>
<feature type="transmembrane region" description="Helical" evidence="7">
    <location>
        <begin position="377"/>
        <end position="398"/>
    </location>
</feature>
<feature type="transmembrane region" description="Helical" evidence="7">
    <location>
        <begin position="215"/>
        <end position="238"/>
    </location>
</feature>
<evidence type="ECO:0000256" key="4">
    <source>
        <dbReference type="ARBA" id="ARBA00022989"/>
    </source>
</evidence>
<evidence type="ECO:0000313" key="9">
    <source>
        <dbReference type="EMBL" id="KAF2972626.1"/>
    </source>
</evidence>
<dbReference type="InterPro" id="IPR011701">
    <property type="entry name" value="MFS"/>
</dbReference>
<feature type="transmembrane region" description="Helical" evidence="7">
    <location>
        <begin position="182"/>
        <end position="203"/>
    </location>
</feature>
<feature type="transmembrane region" description="Helical" evidence="7">
    <location>
        <begin position="410"/>
        <end position="427"/>
    </location>
</feature>
<name>A0A7C8IUH6_9PEZI</name>
<feature type="transmembrane region" description="Helical" evidence="7">
    <location>
        <begin position="439"/>
        <end position="464"/>
    </location>
</feature>
<dbReference type="Pfam" id="PF07690">
    <property type="entry name" value="MFS_1"/>
    <property type="match status" value="1"/>
</dbReference>
<evidence type="ECO:0000256" key="7">
    <source>
        <dbReference type="SAM" id="Phobius"/>
    </source>
</evidence>
<evidence type="ECO:0000256" key="5">
    <source>
        <dbReference type="ARBA" id="ARBA00023136"/>
    </source>
</evidence>
<dbReference type="PROSITE" id="PS50850">
    <property type="entry name" value="MFS"/>
    <property type="match status" value="1"/>
</dbReference>
<evidence type="ECO:0000313" key="10">
    <source>
        <dbReference type="Proteomes" id="UP000481858"/>
    </source>
</evidence>
<organism evidence="9 10">
    <name type="scientific">Xylaria multiplex</name>
    <dbReference type="NCBI Taxonomy" id="323545"/>
    <lineage>
        <taxon>Eukaryota</taxon>
        <taxon>Fungi</taxon>
        <taxon>Dikarya</taxon>
        <taxon>Ascomycota</taxon>
        <taxon>Pezizomycotina</taxon>
        <taxon>Sordariomycetes</taxon>
        <taxon>Xylariomycetidae</taxon>
        <taxon>Xylariales</taxon>
        <taxon>Xylariaceae</taxon>
        <taxon>Xylaria</taxon>
    </lineage>
</organism>
<reference evidence="9 10" key="1">
    <citation type="submission" date="2019-12" db="EMBL/GenBank/DDBJ databases">
        <title>Draft genome sequence of the ascomycete Xylaria multiplex DSM 110363.</title>
        <authorList>
            <person name="Buettner E."/>
            <person name="Kellner H."/>
        </authorList>
    </citation>
    <scope>NUCLEOTIDE SEQUENCE [LARGE SCALE GENOMIC DNA]</scope>
    <source>
        <strain evidence="9 10">DSM 110363</strain>
    </source>
</reference>
<evidence type="ECO:0000256" key="6">
    <source>
        <dbReference type="SAM" id="MobiDB-lite"/>
    </source>
</evidence>
<proteinExistence type="predicted"/>
<feature type="domain" description="Major facilitator superfamily (MFS) profile" evidence="8">
    <location>
        <begin position="56"/>
        <end position="468"/>
    </location>
</feature>
<keyword evidence="3 7" id="KW-0812">Transmembrane</keyword>
<feature type="transmembrane region" description="Helical" evidence="7">
    <location>
        <begin position="353"/>
        <end position="371"/>
    </location>
</feature>
<dbReference type="EMBL" id="WUBL01000005">
    <property type="protein sequence ID" value="KAF2972626.1"/>
    <property type="molecule type" value="Genomic_DNA"/>
</dbReference>
<comment type="subcellular location">
    <subcellularLocation>
        <location evidence="1">Membrane</location>
        <topology evidence="1">Multi-pass membrane protein</topology>
    </subcellularLocation>
</comment>
<evidence type="ECO:0000259" key="8">
    <source>
        <dbReference type="PROSITE" id="PS50850"/>
    </source>
</evidence>
<dbReference type="Proteomes" id="UP000481858">
    <property type="component" value="Unassembled WGS sequence"/>
</dbReference>
<dbReference type="GO" id="GO:0022857">
    <property type="term" value="F:transmembrane transporter activity"/>
    <property type="evidence" value="ECO:0007669"/>
    <property type="project" value="InterPro"/>
</dbReference>
<protein>
    <recommendedName>
        <fullName evidence="8">Major facilitator superfamily (MFS) profile domain-containing protein</fullName>
    </recommendedName>
</protein>
<dbReference type="PANTHER" id="PTHR43791">
    <property type="entry name" value="PERMEASE-RELATED"/>
    <property type="match status" value="1"/>
</dbReference>
<dbReference type="InterPro" id="IPR020846">
    <property type="entry name" value="MFS_dom"/>
</dbReference>
<sequence length="508" mass="56471">MVTHTTDDPKEECTVEERSEFKDSAEPNRLALAQAMSEEEFLDIEKRLKRKLDLRLLLCTWLIFVLNYLDRNNIAAAKVAGIATSLHLTSNQYATGVALLFIGYVLAQVPSNIFLCGLRPSLYLPACMGLWGILSTLTGIIRNAAGLYALRFFLGIIEAAYYPGALFLISSWYRRSEMGSRSAVLFSATQLGSAVSGLIGAGIKHSLEGARGLESWRWLFLIEGSITIFIAICSVFVLPDWPSTTTWLTPAERSVAEWRLIRDAGQVDEDDESWSSGFKLAFKDWRLYIFAFMFFCLQVLAAVSNFFPTVVKTLGYGQVTTLLLTAPPYILGLILSIANNASADRLRNSSFHVMWPMAVAIIGFIVAATTLKMAPRYFSMFLLIGGGHGANAVVLAWVQKTMLRPRIKRAAAVAFVNAFGNISQAWTSYLWPDKDSPRFVVAFSVNASFGVLTILLALVMRIILQRANKRLDMGADVADVMVGESQKQIAGLSEEEREERRARFRYIT</sequence>
<dbReference type="InterPro" id="IPR036259">
    <property type="entry name" value="MFS_trans_sf"/>
</dbReference>
<dbReference type="InParanoid" id="A0A7C8IUH6"/>